<protein>
    <submittedName>
        <fullName evidence="4">Cobalamin biosynthesis protein CbiX</fullName>
    </submittedName>
</protein>
<keyword evidence="1" id="KW-0479">Metal-binding</keyword>
<evidence type="ECO:0000256" key="2">
    <source>
        <dbReference type="ARBA" id="ARBA00023239"/>
    </source>
</evidence>
<sequence length="320" mass="34450">MTTPPPALLIAGHGTRDDAGAEAFRSFVRELGRRNPGLPVAGGFIELSPPPLGEAVTELVEQGVRRFAAVPLMLVSAGHAKGDIPAALAREKERHPGISYTYGRPLGPHPALLNVLERRLDEALGDDPGDRSEVTVLLVGRGSTDPDANAEVHKAARLLWEGRDYAGVETAFVSLAAPDVPSGLDRCAKLGAKRIVVLPYFLFTGILPDRVRQQTEDWAAAHPETEVRSADVIGPEPELLDLVMERYREAVKGDLRMNCDSCVYRIALPGFEDKVGLPQQPHFHPDDDGEHGHGHGPHGHSHGHGHGHGHHGGHAHSHAH</sequence>
<evidence type="ECO:0000256" key="3">
    <source>
        <dbReference type="SAM" id="MobiDB-lite"/>
    </source>
</evidence>
<feature type="region of interest" description="Disordered" evidence="3">
    <location>
        <begin position="275"/>
        <end position="320"/>
    </location>
</feature>
<dbReference type="PANTHER" id="PTHR33542:SF3">
    <property type="entry name" value="SIROHYDROCHLORIN FERROCHELATASE, CHLOROPLASTIC"/>
    <property type="match status" value="1"/>
</dbReference>
<dbReference type="InterPro" id="IPR050963">
    <property type="entry name" value="Sirohydro_Cobaltochel/CbiX"/>
</dbReference>
<dbReference type="SUPFAM" id="SSF53800">
    <property type="entry name" value="Chelatase"/>
    <property type="match status" value="1"/>
</dbReference>
<organism evidence="4 5">
    <name type="scientific">Streptomyces poonensis</name>
    <dbReference type="NCBI Taxonomy" id="68255"/>
    <lineage>
        <taxon>Bacteria</taxon>
        <taxon>Bacillati</taxon>
        <taxon>Actinomycetota</taxon>
        <taxon>Actinomycetes</taxon>
        <taxon>Kitasatosporales</taxon>
        <taxon>Streptomycetaceae</taxon>
        <taxon>Streptomyces</taxon>
    </lineage>
</organism>
<gene>
    <name evidence="4" type="ORF">GCM10010365_63640</name>
</gene>
<reference evidence="4" key="1">
    <citation type="journal article" date="2014" name="Int. J. Syst. Evol. Microbiol.">
        <title>Complete genome sequence of Corynebacterium casei LMG S-19264T (=DSM 44701T), isolated from a smear-ripened cheese.</title>
        <authorList>
            <consortium name="US DOE Joint Genome Institute (JGI-PGF)"/>
            <person name="Walter F."/>
            <person name="Albersmeier A."/>
            <person name="Kalinowski J."/>
            <person name="Ruckert C."/>
        </authorList>
    </citation>
    <scope>NUCLEOTIDE SEQUENCE</scope>
    <source>
        <strain evidence="4">JCM 4815</strain>
    </source>
</reference>
<dbReference type="InterPro" id="IPR002762">
    <property type="entry name" value="CbiX-like"/>
</dbReference>
<keyword evidence="5" id="KW-1185">Reference proteome</keyword>
<dbReference type="Gene3D" id="3.40.50.1400">
    <property type="match status" value="2"/>
</dbReference>
<dbReference type="GO" id="GO:0046872">
    <property type="term" value="F:metal ion binding"/>
    <property type="evidence" value="ECO:0007669"/>
    <property type="project" value="UniProtKB-KW"/>
</dbReference>
<dbReference type="GO" id="GO:0016829">
    <property type="term" value="F:lyase activity"/>
    <property type="evidence" value="ECO:0007669"/>
    <property type="project" value="UniProtKB-KW"/>
</dbReference>
<dbReference type="RefSeq" id="WP_189865238.1">
    <property type="nucleotide sequence ID" value="NZ_BMVW01000017.1"/>
</dbReference>
<dbReference type="AlphaFoldDB" id="A0A918UUN1"/>
<comment type="caution">
    <text evidence="4">The sequence shown here is derived from an EMBL/GenBank/DDBJ whole genome shotgun (WGS) entry which is preliminary data.</text>
</comment>
<dbReference type="PANTHER" id="PTHR33542">
    <property type="entry name" value="SIROHYDROCHLORIN FERROCHELATASE, CHLOROPLASTIC"/>
    <property type="match status" value="1"/>
</dbReference>
<name>A0A918UUN1_9ACTN</name>
<dbReference type="Proteomes" id="UP000622166">
    <property type="component" value="Unassembled WGS sequence"/>
</dbReference>
<dbReference type="CDD" id="cd03416">
    <property type="entry name" value="CbiX_SirB_N"/>
    <property type="match status" value="1"/>
</dbReference>
<evidence type="ECO:0000313" key="5">
    <source>
        <dbReference type="Proteomes" id="UP000622166"/>
    </source>
</evidence>
<keyword evidence="2" id="KW-0456">Lyase</keyword>
<evidence type="ECO:0000256" key="1">
    <source>
        <dbReference type="ARBA" id="ARBA00022723"/>
    </source>
</evidence>
<evidence type="ECO:0000313" key="4">
    <source>
        <dbReference type="EMBL" id="GGZ34032.1"/>
    </source>
</evidence>
<accession>A0A918UUN1</accession>
<feature type="compositionally biased region" description="Basic residues" evidence="3">
    <location>
        <begin position="294"/>
        <end position="320"/>
    </location>
</feature>
<proteinExistence type="predicted"/>
<dbReference type="EMBL" id="BMVW01000017">
    <property type="protein sequence ID" value="GGZ34032.1"/>
    <property type="molecule type" value="Genomic_DNA"/>
</dbReference>
<dbReference type="Pfam" id="PF01903">
    <property type="entry name" value="CbiX"/>
    <property type="match status" value="2"/>
</dbReference>
<dbReference type="CDD" id="cd03414">
    <property type="entry name" value="CbiX_SirB_C"/>
    <property type="match status" value="1"/>
</dbReference>
<reference evidence="4" key="2">
    <citation type="submission" date="2020-09" db="EMBL/GenBank/DDBJ databases">
        <authorList>
            <person name="Sun Q."/>
            <person name="Ohkuma M."/>
        </authorList>
    </citation>
    <scope>NUCLEOTIDE SEQUENCE</scope>
    <source>
        <strain evidence="4">JCM 4815</strain>
    </source>
</reference>
<feature type="compositionally biased region" description="Basic and acidic residues" evidence="3">
    <location>
        <begin position="283"/>
        <end position="293"/>
    </location>
</feature>